<sequence length="593" mass="60788">MARRRGDSMAHSRRCTGSLRRLALAAGLLAVAACGGSSSRSAGTGTAKGQAGLYFLVNVSRPVNGTITSDDGQLRCGPAGGADDACGPARYDWSATATLTATPAPGMTFGAWAGDCSYRGPCVLDTRVSGSDKWVAAAFGPPGQVGHGNFTSPTVHGPAYVAFVSGAPDAFACNAAGCHGANLTGAGIAPSCDDCHAKAGFPSWRTNCSFCHGFPPATGAHAAHYGLAGRETTSTYGDVRVLQDLYPAATPTTAPGVYAFGCGNCHPIDPAKHLDGKVEVTLYEPAAPLLSLKARNASTAAYDAASGTCSGVYCHSSGQELPAFATAPGWTSGAHLGCSGCHGNPPRYASGPAGATDANSHLGFPVGKGKEAGHFLGMPGPYHGSEHGAGNYAAYYGAWGATMKASPITCQQCHFDTTDPSSTGSSGFYWLDTTGDYHLPGGTASRLTTPEYAQLQCTSCHYTGGKSPPGVGRVLPLRHVNGSRDVVFDERPLPASLVNGLPPDPYRPVFAVWAYSYPDFSLSYGRALPNVTYSRPGTTGSGTMSLSLSGASYDPSPGKKTCSNVNCHFFAPQGKVSWGGRTTCGPCHGIPPT</sequence>
<name>A0ABN6N7S8_9BACT</name>
<accession>A0ABN6N7S8</accession>
<evidence type="ECO:0000313" key="2">
    <source>
        <dbReference type="Proteomes" id="UP001162734"/>
    </source>
</evidence>
<reference evidence="2" key="1">
    <citation type="journal article" date="2022" name="Int. J. Syst. Evol. Microbiol.">
        <title>Anaeromyxobacter oryzae sp. nov., Anaeromyxobacter diazotrophicus sp. nov. and Anaeromyxobacter paludicola sp. nov., isolated from paddy soils.</title>
        <authorList>
            <person name="Itoh H."/>
            <person name="Xu Z."/>
            <person name="Mise K."/>
            <person name="Masuda Y."/>
            <person name="Ushijima N."/>
            <person name="Hayakawa C."/>
            <person name="Shiratori Y."/>
            <person name="Senoo K."/>
        </authorList>
    </citation>
    <scope>NUCLEOTIDE SEQUENCE [LARGE SCALE GENOMIC DNA]</scope>
    <source>
        <strain evidence="2">Red630</strain>
    </source>
</reference>
<proteinExistence type="predicted"/>
<dbReference type="Pfam" id="PF09698">
    <property type="entry name" value="GSu_C4xC__C2xCH"/>
    <property type="match status" value="1"/>
</dbReference>
<dbReference type="EMBL" id="AP025592">
    <property type="protein sequence ID" value="BDG09236.1"/>
    <property type="molecule type" value="Genomic_DNA"/>
</dbReference>
<dbReference type="InterPro" id="IPR010176">
    <property type="entry name" value="C4xCH_C2xCH_motif_GEOSU"/>
</dbReference>
<protein>
    <recommendedName>
        <fullName evidence="3">Cytochrome C family protein</fullName>
    </recommendedName>
</protein>
<organism evidence="1 2">
    <name type="scientific">Anaeromyxobacter paludicola</name>
    <dbReference type="NCBI Taxonomy" id="2918171"/>
    <lineage>
        <taxon>Bacteria</taxon>
        <taxon>Pseudomonadati</taxon>
        <taxon>Myxococcota</taxon>
        <taxon>Myxococcia</taxon>
        <taxon>Myxococcales</taxon>
        <taxon>Cystobacterineae</taxon>
        <taxon>Anaeromyxobacteraceae</taxon>
        <taxon>Anaeromyxobacter</taxon>
    </lineage>
</organism>
<dbReference type="PROSITE" id="PS51257">
    <property type="entry name" value="PROKAR_LIPOPROTEIN"/>
    <property type="match status" value="1"/>
</dbReference>
<keyword evidence="2" id="KW-1185">Reference proteome</keyword>
<evidence type="ECO:0008006" key="3">
    <source>
        <dbReference type="Google" id="ProtNLM"/>
    </source>
</evidence>
<dbReference type="NCBIfam" id="TIGR01904">
    <property type="entry name" value="GSu_C4xC__C2xCH"/>
    <property type="match status" value="2"/>
</dbReference>
<dbReference type="InterPro" id="IPR036280">
    <property type="entry name" value="Multihaem_cyt_sf"/>
</dbReference>
<dbReference type="Proteomes" id="UP001162734">
    <property type="component" value="Chromosome"/>
</dbReference>
<gene>
    <name evidence="1" type="ORF">AMPC_23490</name>
</gene>
<evidence type="ECO:0000313" key="1">
    <source>
        <dbReference type="EMBL" id="BDG09236.1"/>
    </source>
</evidence>
<dbReference type="SUPFAM" id="SSF48695">
    <property type="entry name" value="Multiheme cytochromes"/>
    <property type="match status" value="2"/>
</dbReference>